<keyword evidence="3" id="KW-1185">Reference proteome</keyword>
<evidence type="ECO:0000256" key="1">
    <source>
        <dbReference type="SAM" id="MobiDB-lite"/>
    </source>
</evidence>
<accession>A0ABU6TIQ1</accession>
<organism evidence="2 3">
    <name type="scientific">Stylosanthes scabra</name>
    <dbReference type="NCBI Taxonomy" id="79078"/>
    <lineage>
        <taxon>Eukaryota</taxon>
        <taxon>Viridiplantae</taxon>
        <taxon>Streptophyta</taxon>
        <taxon>Embryophyta</taxon>
        <taxon>Tracheophyta</taxon>
        <taxon>Spermatophyta</taxon>
        <taxon>Magnoliopsida</taxon>
        <taxon>eudicotyledons</taxon>
        <taxon>Gunneridae</taxon>
        <taxon>Pentapetalae</taxon>
        <taxon>rosids</taxon>
        <taxon>fabids</taxon>
        <taxon>Fabales</taxon>
        <taxon>Fabaceae</taxon>
        <taxon>Papilionoideae</taxon>
        <taxon>50 kb inversion clade</taxon>
        <taxon>dalbergioids sensu lato</taxon>
        <taxon>Dalbergieae</taxon>
        <taxon>Pterocarpus clade</taxon>
        <taxon>Stylosanthes</taxon>
    </lineage>
</organism>
<sequence>MAIHGCCYALMIIYFHETHFGGNSKDPAAQPPWLAYWTGKSTSEAAIGFLDKTKMFYSFETVSLGRDDSDNVVVEGSVIMPPQPYQTGKEPVQPEQQSKSQDAEGKDLATRETNQDSIEPIEVEHVPINIQITAKGPMESSDEMITHVLLSMNQEEAALSFDLEVDQTQPTQDDKRIQQLRDHCKTPDSLQQCYQTAPIKQDLEERCVIWATMENNNKFETIFQLRGPKCLEVMRYNFMTMALVQCIDMQMVSLMCHVLNREDEAPKTRMFDTYGSNYLDKKTKLSYLVSQLKDQEYMELLDKENLRTHSTLDEFIKKIVSKLILSKENTLRVEAINQANKMGCQTKSSAALKSPYVQV</sequence>
<protein>
    <submittedName>
        <fullName evidence="2">Uncharacterized protein</fullName>
    </submittedName>
</protein>
<feature type="region of interest" description="Disordered" evidence="1">
    <location>
        <begin position="80"/>
        <end position="119"/>
    </location>
</feature>
<evidence type="ECO:0000313" key="2">
    <source>
        <dbReference type="EMBL" id="MED6148234.1"/>
    </source>
</evidence>
<reference evidence="2 3" key="1">
    <citation type="journal article" date="2023" name="Plants (Basel)">
        <title>Bridging the Gap: Combining Genomics and Transcriptomics Approaches to Understand Stylosanthes scabra, an Orphan Legume from the Brazilian Caatinga.</title>
        <authorList>
            <person name="Ferreira-Neto J.R.C."/>
            <person name="da Silva M.D."/>
            <person name="Binneck E."/>
            <person name="de Melo N.F."/>
            <person name="da Silva R.H."/>
            <person name="de Melo A.L.T.M."/>
            <person name="Pandolfi V."/>
            <person name="Bustamante F.O."/>
            <person name="Brasileiro-Vidal A.C."/>
            <person name="Benko-Iseppon A.M."/>
        </authorList>
    </citation>
    <scope>NUCLEOTIDE SEQUENCE [LARGE SCALE GENOMIC DNA]</scope>
    <source>
        <tissue evidence="2">Leaves</tissue>
    </source>
</reference>
<comment type="caution">
    <text evidence="2">The sequence shown here is derived from an EMBL/GenBank/DDBJ whole genome shotgun (WGS) entry which is preliminary data.</text>
</comment>
<dbReference type="EMBL" id="JASCZI010090979">
    <property type="protein sequence ID" value="MED6148234.1"/>
    <property type="molecule type" value="Genomic_DNA"/>
</dbReference>
<name>A0ABU6TIQ1_9FABA</name>
<feature type="compositionally biased region" description="Basic and acidic residues" evidence="1">
    <location>
        <begin position="101"/>
        <end position="114"/>
    </location>
</feature>
<dbReference type="Proteomes" id="UP001341840">
    <property type="component" value="Unassembled WGS sequence"/>
</dbReference>
<evidence type="ECO:0000313" key="3">
    <source>
        <dbReference type="Proteomes" id="UP001341840"/>
    </source>
</evidence>
<proteinExistence type="predicted"/>
<gene>
    <name evidence="2" type="ORF">PIB30_051113</name>
</gene>